<organism evidence="2 3">
    <name type="scientific">Amanita muscaria (strain Koide BX008)</name>
    <dbReference type="NCBI Taxonomy" id="946122"/>
    <lineage>
        <taxon>Eukaryota</taxon>
        <taxon>Fungi</taxon>
        <taxon>Dikarya</taxon>
        <taxon>Basidiomycota</taxon>
        <taxon>Agaricomycotina</taxon>
        <taxon>Agaricomycetes</taxon>
        <taxon>Agaricomycetidae</taxon>
        <taxon>Agaricales</taxon>
        <taxon>Pluteineae</taxon>
        <taxon>Amanitaceae</taxon>
        <taxon>Amanita</taxon>
    </lineage>
</organism>
<name>A0A0C2TRZ2_AMAMK</name>
<dbReference type="OrthoDB" id="2797886at2759"/>
<feature type="region of interest" description="Disordered" evidence="1">
    <location>
        <begin position="62"/>
        <end position="186"/>
    </location>
</feature>
<protein>
    <submittedName>
        <fullName evidence="2">Uncharacterized protein</fullName>
    </submittedName>
</protein>
<evidence type="ECO:0000313" key="2">
    <source>
        <dbReference type="EMBL" id="KIL70034.1"/>
    </source>
</evidence>
<gene>
    <name evidence="2" type="ORF">M378DRAFT_598388</name>
</gene>
<keyword evidence="3" id="KW-1185">Reference proteome</keyword>
<reference evidence="2 3" key="1">
    <citation type="submission" date="2014-04" db="EMBL/GenBank/DDBJ databases">
        <title>Evolutionary Origins and Diversification of the Mycorrhizal Mutualists.</title>
        <authorList>
            <consortium name="DOE Joint Genome Institute"/>
            <consortium name="Mycorrhizal Genomics Consortium"/>
            <person name="Kohler A."/>
            <person name="Kuo A."/>
            <person name="Nagy L.G."/>
            <person name="Floudas D."/>
            <person name="Copeland A."/>
            <person name="Barry K.W."/>
            <person name="Cichocki N."/>
            <person name="Veneault-Fourrey C."/>
            <person name="LaButti K."/>
            <person name="Lindquist E.A."/>
            <person name="Lipzen A."/>
            <person name="Lundell T."/>
            <person name="Morin E."/>
            <person name="Murat C."/>
            <person name="Riley R."/>
            <person name="Ohm R."/>
            <person name="Sun H."/>
            <person name="Tunlid A."/>
            <person name="Henrissat B."/>
            <person name="Grigoriev I.V."/>
            <person name="Hibbett D.S."/>
            <person name="Martin F."/>
        </authorList>
    </citation>
    <scope>NUCLEOTIDE SEQUENCE [LARGE SCALE GENOMIC DNA]</scope>
    <source>
        <strain evidence="2 3">Koide BX008</strain>
    </source>
</reference>
<dbReference type="EMBL" id="KN818224">
    <property type="protein sequence ID" value="KIL70034.1"/>
    <property type="molecule type" value="Genomic_DNA"/>
</dbReference>
<feature type="compositionally biased region" description="Polar residues" evidence="1">
    <location>
        <begin position="65"/>
        <end position="74"/>
    </location>
</feature>
<accession>A0A0C2TRZ2</accession>
<proteinExistence type="predicted"/>
<sequence>MSYIDPLDDLPPPPAYSAEELDRKISTTIHLSLNTPQPQPDDDWEVWDEAAFEVAARALAVGGPSSAQAGSSTHPVEPLKIKKKGPEPYAPSKPRPNWLSQAESAPQDAQTSQCGAPNNTAPMPIAIHQIPEEEEEDEDHLSQPPPAFTPNAPSLDGPPYEQVMSPPWVADGSSVGSPLNSPTMPTQQLVYPEPPDDIPVQMPAPQADMRHRSPQPQVRMPQPQGDMHLRMPQGGMHHQIPRHSLPPRLPSAPQRTYQAVSEYSIPKPSHNSTFDPSVAYNQESNYGRSQAPMVLPQAPAADYSYNAAAFYKSVSTSLAVTDIDLDIFGQCRGCITFENKAITE</sequence>
<dbReference type="Proteomes" id="UP000054549">
    <property type="component" value="Unassembled WGS sequence"/>
</dbReference>
<feature type="compositionally biased region" description="Polar residues" evidence="1">
    <location>
        <begin position="98"/>
        <end position="121"/>
    </location>
</feature>
<feature type="compositionally biased region" description="Basic and acidic residues" evidence="1">
    <location>
        <begin position="77"/>
        <end position="86"/>
    </location>
</feature>
<dbReference type="InParanoid" id="A0A0C2TRZ2"/>
<dbReference type="HOGENOM" id="CLU_806475_0_0_1"/>
<feature type="compositionally biased region" description="Polar residues" evidence="1">
    <location>
        <begin position="174"/>
        <end position="186"/>
    </location>
</feature>
<evidence type="ECO:0000256" key="1">
    <source>
        <dbReference type="SAM" id="MobiDB-lite"/>
    </source>
</evidence>
<evidence type="ECO:0000313" key="3">
    <source>
        <dbReference type="Proteomes" id="UP000054549"/>
    </source>
</evidence>
<dbReference type="AlphaFoldDB" id="A0A0C2TRZ2"/>